<dbReference type="EMBL" id="JAWDGP010004601">
    <property type="protein sequence ID" value="KAK3763114.1"/>
    <property type="molecule type" value="Genomic_DNA"/>
</dbReference>
<evidence type="ECO:0000313" key="1">
    <source>
        <dbReference type="EMBL" id="KAK3763114.1"/>
    </source>
</evidence>
<keyword evidence="2" id="KW-1185">Reference proteome</keyword>
<proteinExistence type="predicted"/>
<comment type="caution">
    <text evidence="1">The sequence shown here is derived from an EMBL/GenBank/DDBJ whole genome shotgun (WGS) entry which is preliminary data.</text>
</comment>
<gene>
    <name evidence="1" type="ORF">RRG08_013241</name>
</gene>
<reference evidence="1" key="1">
    <citation type="journal article" date="2023" name="G3 (Bethesda)">
        <title>A reference genome for the long-term kleptoplast-retaining sea slug Elysia crispata morphotype clarki.</title>
        <authorList>
            <person name="Eastman K.E."/>
            <person name="Pendleton A.L."/>
            <person name="Shaikh M.A."/>
            <person name="Suttiyut T."/>
            <person name="Ogas R."/>
            <person name="Tomko P."/>
            <person name="Gavelis G."/>
            <person name="Widhalm J.R."/>
            <person name="Wisecaver J.H."/>
        </authorList>
    </citation>
    <scope>NUCLEOTIDE SEQUENCE</scope>
    <source>
        <strain evidence="1">ECLA1</strain>
    </source>
</reference>
<sequence>MGGDITDLTGKVVECSSTAIRLNIEKVGGEWPLDPTQWSRCSTGGQDQSEVNTGLLILLQRFIFIIS</sequence>
<evidence type="ECO:0000313" key="2">
    <source>
        <dbReference type="Proteomes" id="UP001283361"/>
    </source>
</evidence>
<dbReference type="Proteomes" id="UP001283361">
    <property type="component" value="Unassembled WGS sequence"/>
</dbReference>
<dbReference type="AlphaFoldDB" id="A0AAE0Z589"/>
<name>A0AAE0Z589_9GAST</name>
<protein>
    <submittedName>
        <fullName evidence="1">Uncharacterized protein</fullName>
    </submittedName>
</protein>
<accession>A0AAE0Z589</accession>
<organism evidence="1 2">
    <name type="scientific">Elysia crispata</name>
    <name type="common">lettuce slug</name>
    <dbReference type="NCBI Taxonomy" id="231223"/>
    <lineage>
        <taxon>Eukaryota</taxon>
        <taxon>Metazoa</taxon>
        <taxon>Spiralia</taxon>
        <taxon>Lophotrochozoa</taxon>
        <taxon>Mollusca</taxon>
        <taxon>Gastropoda</taxon>
        <taxon>Heterobranchia</taxon>
        <taxon>Euthyneura</taxon>
        <taxon>Panpulmonata</taxon>
        <taxon>Sacoglossa</taxon>
        <taxon>Placobranchoidea</taxon>
        <taxon>Plakobranchidae</taxon>
        <taxon>Elysia</taxon>
    </lineage>
</organism>